<protein>
    <recommendedName>
        <fullName evidence="7">Glyoxalase/bleomycin resistance protein/dioxygenase superfamily protein</fullName>
    </recommendedName>
</protein>
<dbReference type="EMBL" id="PYGC01000003">
    <property type="protein sequence ID" value="PSK83658.1"/>
    <property type="molecule type" value="Genomic_DNA"/>
</dbReference>
<dbReference type="OrthoDB" id="8018325at2"/>
<keyword evidence="6" id="KW-1185">Reference proteome</keyword>
<dbReference type="InterPro" id="IPR058998">
    <property type="entry name" value="YycE-like_N"/>
</dbReference>
<dbReference type="Proteomes" id="UP000240621">
    <property type="component" value="Unassembled WGS sequence"/>
</dbReference>
<evidence type="ECO:0000313" key="5">
    <source>
        <dbReference type="Proteomes" id="UP000240621"/>
    </source>
</evidence>
<dbReference type="Pfam" id="PF22659">
    <property type="entry name" value="YycE-like_C"/>
    <property type="match status" value="1"/>
</dbReference>
<proteinExistence type="predicted"/>
<dbReference type="Proteomes" id="UP000396862">
    <property type="component" value="Unassembled WGS sequence"/>
</dbReference>
<dbReference type="EMBL" id="BLAU01000001">
    <property type="protein sequence ID" value="GET23205.1"/>
    <property type="molecule type" value="Genomic_DNA"/>
</dbReference>
<evidence type="ECO:0000259" key="2">
    <source>
        <dbReference type="Pfam" id="PF22659"/>
    </source>
</evidence>
<dbReference type="InterPro" id="IPR058997">
    <property type="entry name" value="YycE-like_C"/>
</dbReference>
<dbReference type="SUPFAM" id="SSF54593">
    <property type="entry name" value="Glyoxalase/Bleomycin resistance protein/Dihydroxybiphenyl dioxygenase"/>
    <property type="match status" value="1"/>
</dbReference>
<dbReference type="Pfam" id="PF22658">
    <property type="entry name" value="YycE-like_N"/>
    <property type="match status" value="1"/>
</dbReference>
<reference evidence="4 5" key="1">
    <citation type="submission" date="2018-03" db="EMBL/GenBank/DDBJ databases">
        <title>Genomic Encyclopedia of Archaeal and Bacterial Type Strains, Phase II (KMG-II): from individual species to whole genera.</title>
        <authorList>
            <person name="Goeker M."/>
        </authorList>
    </citation>
    <scope>NUCLEOTIDE SEQUENCE [LARGE SCALE GENOMIC DNA]</scope>
    <source>
        <strain evidence="4 5">DSM 27267</strain>
    </source>
</reference>
<evidence type="ECO:0000259" key="1">
    <source>
        <dbReference type="Pfam" id="PF22658"/>
    </source>
</evidence>
<evidence type="ECO:0000313" key="4">
    <source>
        <dbReference type="EMBL" id="PSK83658.1"/>
    </source>
</evidence>
<sequence>MKLRVARHTNDFAPLIEFYCDAVGLAQLGGFHDHDGYDGIFLGKDGADWHLEYTKSGEAPNHHPDDDDLLVFYVETGQEYTELNQQIQTKGFHPVEPANPYWKANGMTYVDPDGFCIVISIRK</sequence>
<accession>A0A2P8CFA6</accession>
<organism evidence="4 5">
    <name type="scientific">Prolixibacter denitrificans</name>
    <dbReference type="NCBI Taxonomy" id="1541063"/>
    <lineage>
        <taxon>Bacteria</taxon>
        <taxon>Pseudomonadati</taxon>
        <taxon>Bacteroidota</taxon>
        <taxon>Bacteroidia</taxon>
        <taxon>Marinilabiliales</taxon>
        <taxon>Prolixibacteraceae</taxon>
        <taxon>Prolixibacter</taxon>
    </lineage>
</organism>
<dbReference type="RefSeq" id="WP_106541504.1">
    <property type="nucleotide sequence ID" value="NZ_BLAU01000001.1"/>
</dbReference>
<name>A0A2P8CFA6_9BACT</name>
<gene>
    <name evidence="4" type="ORF">CLV93_10373</name>
    <name evidence="3" type="ORF">JCM18694_34510</name>
</gene>
<evidence type="ECO:0000313" key="3">
    <source>
        <dbReference type="EMBL" id="GET23205.1"/>
    </source>
</evidence>
<evidence type="ECO:0008006" key="7">
    <source>
        <dbReference type="Google" id="ProtNLM"/>
    </source>
</evidence>
<comment type="caution">
    <text evidence="4">The sequence shown here is derived from an EMBL/GenBank/DDBJ whole genome shotgun (WGS) entry which is preliminary data.</text>
</comment>
<dbReference type="AlphaFoldDB" id="A0A2P8CFA6"/>
<dbReference type="InterPro" id="IPR029068">
    <property type="entry name" value="Glyas_Bleomycin-R_OHBP_Dase"/>
</dbReference>
<dbReference type="CDD" id="cd06587">
    <property type="entry name" value="VOC"/>
    <property type="match status" value="1"/>
</dbReference>
<dbReference type="Gene3D" id="3.10.180.10">
    <property type="entry name" value="2,3-Dihydroxybiphenyl 1,2-Dioxygenase, domain 1"/>
    <property type="match status" value="1"/>
</dbReference>
<evidence type="ECO:0000313" key="6">
    <source>
        <dbReference type="Proteomes" id="UP000396862"/>
    </source>
</evidence>
<feature type="domain" description="YycE-like C-terminal" evidence="2">
    <location>
        <begin position="67"/>
        <end position="119"/>
    </location>
</feature>
<reference evidence="3 6" key="2">
    <citation type="submission" date="2019-10" db="EMBL/GenBank/DDBJ databases">
        <title>Prolixibacter strains distinguished by the presence of nitrate reductase genes were adept at nitrate-dependent anaerobic corrosion of metallic iron and carbon steel.</title>
        <authorList>
            <person name="Iino T."/>
            <person name="Shono N."/>
            <person name="Ito K."/>
            <person name="Nakamura R."/>
            <person name="Sueoka K."/>
            <person name="Harayama S."/>
            <person name="Ohkuma M."/>
        </authorList>
    </citation>
    <scope>NUCLEOTIDE SEQUENCE [LARGE SCALE GENOMIC DNA]</scope>
    <source>
        <strain evidence="3 6">MIC1-1</strain>
    </source>
</reference>
<feature type="domain" description="YycE-like N-terminal" evidence="1">
    <location>
        <begin position="3"/>
        <end position="54"/>
    </location>
</feature>